<protein>
    <submittedName>
        <fullName evidence="4">3-oxoacyl-[acyl-carrier protein] reductase</fullName>
    </submittedName>
</protein>
<proteinExistence type="inferred from homology"/>
<dbReference type="InterPro" id="IPR002347">
    <property type="entry name" value="SDR_fam"/>
</dbReference>
<gene>
    <name evidence="4" type="ORF">SAMN05660649_04391</name>
</gene>
<dbReference type="GO" id="GO:0008206">
    <property type="term" value="P:bile acid metabolic process"/>
    <property type="evidence" value="ECO:0007669"/>
    <property type="project" value="UniProtKB-ARBA"/>
</dbReference>
<dbReference type="SUPFAM" id="SSF51735">
    <property type="entry name" value="NAD(P)-binding Rossmann-fold domains"/>
    <property type="match status" value="1"/>
</dbReference>
<dbReference type="PRINTS" id="PR00081">
    <property type="entry name" value="GDHRDH"/>
</dbReference>
<organism evidence="4 5">
    <name type="scientific">Desulfotruncus arcticus DSM 17038</name>
    <dbReference type="NCBI Taxonomy" id="1121424"/>
    <lineage>
        <taxon>Bacteria</taxon>
        <taxon>Bacillati</taxon>
        <taxon>Bacillota</taxon>
        <taxon>Clostridia</taxon>
        <taxon>Eubacteriales</taxon>
        <taxon>Desulfallaceae</taxon>
        <taxon>Desulfotruncus</taxon>
    </lineage>
</organism>
<dbReference type="NCBIfam" id="NF005559">
    <property type="entry name" value="PRK07231.1"/>
    <property type="match status" value="1"/>
</dbReference>
<dbReference type="PANTHER" id="PTHR42879">
    <property type="entry name" value="3-OXOACYL-(ACYL-CARRIER-PROTEIN) REDUCTASE"/>
    <property type="match status" value="1"/>
</dbReference>
<sequence>MHKFDLKGKKVLITGAGTGIGRAVAIEFAKLGADIVVNYNASRETAEEVVNEIHKLGSQAISVQADVTQEEQAKRLVEEAAKFGNGEINILVNNAGTLVQRCKIDEMDLSLWNKVMDVNLTTAFLVTKHVIPYMKKQNSGRIINLSSLAAHDGGGPGAIPYATSKAAVQAFTKGLAKELAPYNVLVNCLAPGLITTRFHDQYNTPENRAKTCQNIPLKREGSPEEVAGAAVLLSTEYGSYITGETIEVNGGVLMD</sequence>
<dbReference type="Proteomes" id="UP000199337">
    <property type="component" value="Unassembled WGS sequence"/>
</dbReference>
<evidence type="ECO:0000256" key="1">
    <source>
        <dbReference type="ARBA" id="ARBA00006484"/>
    </source>
</evidence>
<name>A0A1I2YGE2_9FIRM</name>
<dbReference type="AlphaFoldDB" id="A0A1I2YGE2"/>
<keyword evidence="5" id="KW-1185">Reference proteome</keyword>
<keyword evidence="3" id="KW-0443">Lipid metabolism</keyword>
<evidence type="ECO:0000256" key="2">
    <source>
        <dbReference type="ARBA" id="ARBA00023002"/>
    </source>
</evidence>
<evidence type="ECO:0000256" key="3">
    <source>
        <dbReference type="ARBA" id="ARBA00023221"/>
    </source>
</evidence>
<dbReference type="PRINTS" id="PR00080">
    <property type="entry name" value="SDRFAMILY"/>
</dbReference>
<comment type="similarity">
    <text evidence="1">Belongs to the short-chain dehydrogenases/reductases (SDR) family.</text>
</comment>
<dbReference type="STRING" id="341036.SAMN05660649_04391"/>
<dbReference type="GO" id="GO:0016491">
    <property type="term" value="F:oxidoreductase activity"/>
    <property type="evidence" value="ECO:0007669"/>
    <property type="project" value="UniProtKB-KW"/>
</dbReference>
<evidence type="ECO:0000313" key="5">
    <source>
        <dbReference type="Proteomes" id="UP000199337"/>
    </source>
</evidence>
<dbReference type="EMBL" id="FOOX01000021">
    <property type="protein sequence ID" value="SFH24497.1"/>
    <property type="molecule type" value="Genomic_DNA"/>
</dbReference>
<dbReference type="InterPro" id="IPR020904">
    <property type="entry name" value="Sc_DH/Rdtase_CS"/>
</dbReference>
<dbReference type="PANTHER" id="PTHR42879:SF2">
    <property type="entry name" value="3-OXOACYL-[ACYL-CARRIER-PROTEIN] REDUCTASE FABG"/>
    <property type="match status" value="1"/>
</dbReference>
<dbReference type="OrthoDB" id="9803333at2"/>
<keyword evidence="3" id="KW-0753">Steroid metabolism</keyword>
<evidence type="ECO:0000313" key="4">
    <source>
        <dbReference type="EMBL" id="SFH24497.1"/>
    </source>
</evidence>
<dbReference type="Gene3D" id="3.40.50.720">
    <property type="entry name" value="NAD(P)-binding Rossmann-like Domain"/>
    <property type="match status" value="1"/>
</dbReference>
<dbReference type="InterPro" id="IPR050259">
    <property type="entry name" value="SDR"/>
</dbReference>
<dbReference type="FunFam" id="3.40.50.720:FF:000084">
    <property type="entry name" value="Short-chain dehydrogenase reductase"/>
    <property type="match status" value="1"/>
</dbReference>
<accession>A0A1I2YGE2</accession>
<dbReference type="NCBIfam" id="NF009466">
    <property type="entry name" value="PRK12826.1-2"/>
    <property type="match status" value="1"/>
</dbReference>
<keyword evidence="2" id="KW-0560">Oxidoreductase</keyword>
<dbReference type="CDD" id="cd05233">
    <property type="entry name" value="SDR_c"/>
    <property type="match status" value="1"/>
</dbReference>
<dbReference type="Pfam" id="PF13561">
    <property type="entry name" value="adh_short_C2"/>
    <property type="match status" value="1"/>
</dbReference>
<reference evidence="5" key="1">
    <citation type="submission" date="2016-10" db="EMBL/GenBank/DDBJ databases">
        <authorList>
            <person name="Varghese N."/>
            <person name="Submissions S."/>
        </authorList>
    </citation>
    <scope>NUCLEOTIDE SEQUENCE [LARGE SCALE GENOMIC DNA]</scope>
    <source>
        <strain evidence="5">DSM 17038</strain>
    </source>
</reference>
<dbReference type="RefSeq" id="WP_092474414.1">
    <property type="nucleotide sequence ID" value="NZ_FOOX01000021.1"/>
</dbReference>
<dbReference type="PROSITE" id="PS00061">
    <property type="entry name" value="ADH_SHORT"/>
    <property type="match status" value="1"/>
</dbReference>
<dbReference type="InterPro" id="IPR036291">
    <property type="entry name" value="NAD(P)-bd_dom_sf"/>
</dbReference>